<feature type="domain" description="Ketoreductase" evidence="4">
    <location>
        <begin position="4"/>
        <end position="176"/>
    </location>
</feature>
<comment type="caution">
    <text evidence="5">The sequence shown here is derived from an EMBL/GenBank/DDBJ whole genome shotgun (WGS) entry which is preliminary data.</text>
</comment>
<dbReference type="Proteomes" id="UP001595696">
    <property type="component" value="Unassembled WGS sequence"/>
</dbReference>
<dbReference type="RefSeq" id="WP_378614742.1">
    <property type="nucleotide sequence ID" value="NZ_JBHSAX010000019.1"/>
</dbReference>
<gene>
    <name evidence="5" type="ORF">ACFO0B_23570</name>
</gene>
<dbReference type="InterPro" id="IPR020904">
    <property type="entry name" value="Sc_DH/Rdtase_CS"/>
</dbReference>
<dbReference type="SMART" id="SM00822">
    <property type="entry name" value="PKS_KR"/>
    <property type="match status" value="1"/>
</dbReference>
<evidence type="ECO:0000256" key="3">
    <source>
        <dbReference type="ARBA" id="ARBA00023027"/>
    </source>
</evidence>
<evidence type="ECO:0000313" key="5">
    <source>
        <dbReference type="EMBL" id="MFC3964977.1"/>
    </source>
</evidence>
<dbReference type="EC" id="1.1.1.-" evidence="5"/>
<dbReference type="InterPro" id="IPR036291">
    <property type="entry name" value="NAD(P)-bd_dom_sf"/>
</dbReference>
<dbReference type="PRINTS" id="PR00080">
    <property type="entry name" value="SDRFAMILY"/>
</dbReference>
<dbReference type="SUPFAM" id="SSF51735">
    <property type="entry name" value="NAD(P)-binding Rossmann-fold domains"/>
    <property type="match status" value="1"/>
</dbReference>
<dbReference type="CDD" id="cd05233">
    <property type="entry name" value="SDR_c"/>
    <property type="match status" value="1"/>
</dbReference>
<accession>A0ABV8DXU5</accession>
<evidence type="ECO:0000256" key="1">
    <source>
        <dbReference type="ARBA" id="ARBA00006484"/>
    </source>
</evidence>
<dbReference type="PANTHER" id="PTHR24321">
    <property type="entry name" value="DEHYDROGENASES, SHORT CHAIN"/>
    <property type="match status" value="1"/>
</dbReference>
<dbReference type="EMBL" id="JBHSAX010000019">
    <property type="protein sequence ID" value="MFC3964977.1"/>
    <property type="molecule type" value="Genomic_DNA"/>
</dbReference>
<dbReference type="PROSITE" id="PS00061">
    <property type="entry name" value="ADH_SHORT"/>
    <property type="match status" value="1"/>
</dbReference>
<keyword evidence="2 5" id="KW-0560">Oxidoreductase</keyword>
<dbReference type="InterPro" id="IPR002347">
    <property type="entry name" value="SDR_fam"/>
</dbReference>
<proteinExistence type="inferred from homology"/>
<dbReference type="Gene3D" id="3.40.50.720">
    <property type="entry name" value="NAD(P)-binding Rossmann-like Domain"/>
    <property type="match status" value="1"/>
</dbReference>
<dbReference type="InterPro" id="IPR057326">
    <property type="entry name" value="KR_dom"/>
</dbReference>
<dbReference type="PRINTS" id="PR00081">
    <property type="entry name" value="GDHRDH"/>
</dbReference>
<name>A0ABV8DXU5_9NOCA</name>
<keyword evidence="6" id="KW-1185">Reference proteome</keyword>
<dbReference type="Pfam" id="PF13561">
    <property type="entry name" value="adh_short_C2"/>
    <property type="match status" value="1"/>
</dbReference>
<sequence>MTQRVSIVIGGASGIGLATVRRLHADGETVVIADRNEEGARKYAAELGAEALPVEVTDEASVSALITTVSERHGGIDTVVDCAGISRPGALTDLAAEDWRATVDVCLTGAFLVVKHAAPALRPGGSIVLIASLNATQPGVAMGAYCAAKAGVAMLTEVAALELGPRGIRVNAISPGFVPTPLTEGAALVPGLVEDFVANTPLGRAGSPEDIAAAVAFVASPAAGWMTGSNIALDGGAHTQRYPDVLQHIAALAEG</sequence>
<evidence type="ECO:0000256" key="2">
    <source>
        <dbReference type="ARBA" id="ARBA00023002"/>
    </source>
</evidence>
<protein>
    <submittedName>
        <fullName evidence="5">SDR family NAD(P)-dependent oxidoreductase</fullName>
        <ecNumber evidence="5">1.1.1.-</ecNumber>
    </submittedName>
</protein>
<comment type="similarity">
    <text evidence="1">Belongs to the short-chain dehydrogenases/reductases (SDR) family.</text>
</comment>
<dbReference type="PANTHER" id="PTHR24321:SF8">
    <property type="entry name" value="ESTRADIOL 17-BETA-DEHYDROGENASE 8-RELATED"/>
    <property type="match status" value="1"/>
</dbReference>
<evidence type="ECO:0000313" key="6">
    <source>
        <dbReference type="Proteomes" id="UP001595696"/>
    </source>
</evidence>
<evidence type="ECO:0000259" key="4">
    <source>
        <dbReference type="SMART" id="SM00822"/>
    </source>
</evidence>
<keyword evidence="3" id="KW-0520">NAD</keyword>
<organism evidence="5 6">
    <name type="scientific">Nocardia jiangsuensis</name>
    <dbReference type="NCBI Taxonomy" id="1691563"/>
    <lineage>
        <taxon>Bacteria</taxon>
        <taxon>Bacillati</taxon>
        <taxon>Actinomycetota</taxon>
        <taxon>Actinomycetes</taxon>
        <taxon>Mycobacteriales</taxon>
        <taxon>Nocardiaceae</taxon>
        <taxon>Nocardia</taxon>
    </lineage>
</organism>
<dbReference type="GO" id="GO:0016491">
    <property type="term" value="F:oxidoreductase activity"/>
    <property type="evidence" value="ECO:0007669"/>
    <property type="project" value="UniProtKB-KW"/>
</dbReference>
<reference evidence="6" key="1">
    <citation type="journal article" date="2019" name="Int. J. Syst. Evol. Microbiol.">
        <title>The Global Catalogue of Microorganisms (GCM) 10K type strain sequencing project: providing services to taxonomists for standard genome sequencing and annotation.</title>
        <authorList>
            <consortium name="The Broad Institute Genomics Platform"/>
            <consortium name="The Broad Institute Genome Sequencing Center for Infectious Disease"/>
            <person name="Wu L."/>
            <person name="Ma J."/>
        </authorList>
    </citation>
    <scope>NUCLEOTIDE SEQUENCE [LARGE SCALE GENOMIC DNA]</scope>
    <source>
        <strain evidence="6">CGMCC 4.7330</strain>
    </source>
</reference>